<gene>
    <name evidence="2" type="ORF">PGTUg99_036995</name>
</gene>
<evidence type="ECO:0000256" key="1">
    <source>
        <dbReference type="SAM" id="MobiDB-lite"/>
    </source>
</evidence>
<comment type="caution">
    <text evidence="2">The sequence shown here is derived from an EMBL/GenBank/DDBJ whole genome shotgun (WGS) entry which is preliminary data.</text>
</comment>
<organism evidence="2 3">
    <name type="scientific">Puccinia graminis f. sp. tritici</name>
    <dbReference type="NCBI Taxonomy" id="56615"/>
    <lineage>
        <taxon>Eukaryota</taxon>
        <taxon>Fungi</taxon>
        <taxon>Dikarya</taxon>
        <taxon>Basidiomycota</taxon>
        <taxon>Pucciniomycotina</taxon>
        <taxon>Pucciniomycetes</taxon>
        <taxon>Pucciniales</taxon>
        <taxon>Pucciniaceae</taxon>
        <taxon>Puccinia</taxon>
    </lineage>
</organism>
<protein>
    <submittedName>
        <fullName evidence="2">Uncharacterized protein</fullName>
    </submittedName>
</protein>
<feature type="region of interest" description="Disordered" evidence="1">
    <location>
        <begin position="1"/>
        <end position="22"/>
    </location>
</feature>
<accession>A0A5B0RAD8</accession>
<name>A0A5B0RAD8_PUCGR</name>
<evidence type="ECO:0000313" key="3">
    <source>
        <dbReference type="Proteomes" id="UP000325313"/>
    </source>
</evidence>
<proteinExistence type="predicted"/>
<evidence type="ECO:0000313" key="2">
    <source>
        <dbReference type="EMBL" id="KAA1122352.1"/>
    </source>
</evidence>
<dbReference type="Proteomes" id="UP000325313">
    <property type="component" value="Unassembled WGS sequence"/>
</dbReference>
<sequence>MRCDAINSHVSVSHRKSDALHQKSDALHQHRIGKRCKPMPPNYGASHRFADAILIHCIEECDASDAMRGPASLLRCDAIKARYDAIPMHASHQFHPAQHENTVGTEKHGQEESLWISIPLEPFISLACRTIGKQIRDS</sequence>
<reference evidence="2 3" key="1">
    <citation type="submission" date="2019-05" db="EMBL/GenBank/DDBJ databases">
        <title>Emergence of the Ug99 lineage of the wheat stem rust pathogen through somatic hybridization.</title>
        <authorList>
            <person name="Li F."/>
            <person name="Upadhyaya N.M."/>
            <person name="Sperschneider J."/>
            <person name="Matny O."/>
            <person name="Nguyen-Phuc H."/>
            <person name="Mago R."/>
            <person name="Raley C."/>
            <person name="Miller M.E."/>
            <person name="Silverstein K.A.T."/>
            <person name="Henningsen E."/>
            <person name="Hirsch C.D."/>
            <person name="Visser B."/>
            <person name="Pretorius Z.A."/>
            <person name="Steffenson B.J."/>
            <person name="Schwessinger B."/>
            <person name="Dodds P.N."/>
            <person name="Figueroa M."/>
        </authorList>
    </citation>
    <scope>NUCLEOTIDE SEQUENCE [LARGE SCALE GENOMIC DNA]</scope>
    <source>
        <strain evidence="2 3">Ug99</strain>
    </source>
</reference>
<dbReference type="AlphaFoldDB" id="A0A5B0RAD8"/>
<dbReference type="EMBL" id="VDEP01000236">
    <property type="protein sequence ID" value="KAA1122352.1"/>
    <property type="molecule type" value="Genomic_DNA"/>
</dbReference>